<dbReference type="EMBL" id="JAODUP010000251">
    <property type="protein sequence ID" value="KAK2154993.1"/>
    <property type="molecule type" value="Genomic_DNA"/>
</dbReference>
<name>A0AAD9JM40_9ANNE</name>
<keyword evidence="3" id="KW-1185">Reference proteome</keyword>
<proteinExistence type="predicted"/>
<comment type="caution">
    <text evidence="2">The sequence shown here is derived from an EMBL/GenBank/DDBJ whole genome shotgun (WGS) entry which is preliminary data.</text>
</comment>
<organism evidence="2 3">
    <name type="scientific">Paralvinella palmiformis</name>
    <dbReference type="NCBI Taxonomy" id="53620"/>
    <lineage>
        <taxon>Eukaryota</taxon>
        <taxon>Metazoa</taxon>
        <taxon>Spiralia</taxon>
        <taxon>Lophotrochozoa</taxon>
        <taxon>Annelida</taxon>
        <taxon>Polychaeta</taxon>
        <taxon>Sedentaria</taxon>
        <taxon>Canalipalpata</taxon>
        <taxon>Terebellida</taxon>
        <taxon>Terebelliformia</taxon>
        <taxon>Alvinellidae</taxon>
        <taxon>Paralvinella</taxon>
    </lineage>
</organism>
<dbReference type="Proteomes" id="UP001208570">
    <property type="component" value="Unassembled WGS sequence"/>
</dbReference>
<gene>
    <name evidence="2" type="ORF">LSH36_251g00013</name>
</gene>
<dbReference type="AlphaFoldDB" id="A0AAD9JM40"/>
<evidence type="ECO:0000313" key="2">
    <source>
        <dbReference type="EMBL" id="KAK2154993.1"/>
    </source>
</evidence>
<dbReference type="PANTHER" id="PTHR28336">
    <property type="entry name" value="BA1-643"/>
    <property type="match status" value="1"/>
</dbReference>
<protein>
    <submittedName>
        <fullName evidence="2">Uncharacterized protein</fullName>
    </submittedName>
</protein>
<reference evidence="2" key="1">
    <citation type="journal article" date="2023" name="Mol. Biol. Evol.">
        <title>Third-Generation Sequencing Reveals the Adaptive Role of the Epigenome in Three Deep-Sea Polychaetes.</title>
        <authorList>
            <person name="Perez M."/>
            <person name="Aroh O."/>
            <person name="Sun Y."/>
            <person name="Lan Y."/>
            <person name="Juniper S.K."/>
            <person name="Young C.R."/>
            <person name="Angers B."/>
            <person name="Qian P.Y."/>
        </authorList>
    </citation>
    <scope>NUCLEOTIDE SEQUENCE</scope>
    <source>
        <strain evidence="2">P08H-3</strain>
    </source>
</reference>
<evidence type="ECO:0000256" key="1">
    <source>
        <dbReference type="SAM" id="MobiDB-lite"/>
    </source>
</evidence>
<dbReference type="PANTHER" id="PTHR28336:SF4">
    <property type="entry name" value="DEATH DOMAIN-CONTAINING PROTEIN 1"/>
    <property type="match status" value="1"/>
</dbReference>
<evidence type="ECO:0000313" key="3">
    <source>
        <dbReference type="Proteomes" id="UP001208570"/>
    </source>
</evidence>
<dbReference type="Gene3D" id="2.60.220.30">
    <property type="match status" value="1"/>
</dbReference>
<feature type="region of interest" description="Disordered" evidence="1">
    <location>
        <begin position="220"/>
        <end position="277"/>
    </location>
</feature>
<accession>A0AAD9JM40</accession>
<feature type="compositionally biased region" description="Basic residues" evidence="1">
    <location>
        <begin position="248"/>
        <end position="260"/>
    </location>
</feature>
<sequence>MELTVSTECTIDAFVCQLHEHGTVVAEVGNLRWRLFTKKQLEAEICHRHEEIFPEAIARAHYQAMVWHQDHVSQHRLPPATGYVWKTIDLFSSQPPASIIHLDIKFVQAEVQMFTSLCVVTRYKRDFLHLTKRGGKISSNVDPRVTFSVERGAFKKTENFVLQLQPVDSATTTRIKEKTTEGSKFLTCSSIVNMEWASESFTEPVYMTLPCPPNPVKAKKAAAARAAKEAKMKNPQMQQMMMEDAAQSKRRDRKKAKPSAHQKQAATTDDDDDRPTTASVTKWYMGQYGNNEDDENDLLHFLKKLPNNRWTVAENVSVVQVKLDLLQLRLDQPILTFMVIRTRTNADAQDAQYLAETIESGLKERVVGVVVRQRIDNQCEVVMAAVPITRLEKVLNQFDDEGYEPGVAANNQEQKDAAIKILNDGDVLEVGFTGNIKCQDPDAKLSFVFNSQLNSHLSFPIIEVDKYLQKRLQRVQGICPATEEVGSGSHTDQERRK</sequence>